<dbReference type="InterPro" id="IPR002126">
    <property type="entry name" value="Cadherin-like_dom"/>
</dbReference>
<evidence type="ECO:0000256" key="7">
    <source>
        <dbReference type="ARBA" id="ARBA00023180"/>
    </source>
</evidence>
<dbReference type="PANTHER" id="PTHR24028:SF255">
    <property type="entry name" value="PROTOCADHERIN ALPHA-9"/>
    <property type="match status" value="1"/>
</dbReference>
<dbReference type="PRINTS" id="PR00205">
    <property type="entry name" value="CADHERIN"/>
</dbReference>
<keyword evidence="4 8" id="KW-0106">Calcium</keyword>
<evidence type="ECO:0000256" key="6">
    <source>
        <dbReference type="ARBA" id="ARBA00023136"/>
    </source>
</evidence>
<evidence type="ECO:0000259" key="9">
    <source>
        <dbReference type="PROSITE" id="PS50268"/>
    </source>
</evidence>
<comment type="caution">
    <text evidence="10">The sequence shown here is derived from an EMBL/GenBank/DDBJ whole genome shotgun (WGS) entry which is preliminary data.</text>
</comment>
<gene>
    <name evidence="10" type="ORF">APTSU1_001684400</name>
</gene>
<accession>A0ABQ0FQU5</accession>
<dbReference type="Gene3D" id="2.60.40.60">
    <property type="entry name" value="Cadherins"/>
    <property type="match status" value="1"/>
</dbReference>
<proteinExistence type="predicted"/>
<dbReference type="EMBL" id="BAAFST010000018">
    <property type="protein sequence ID" value="GAB1301606.1"/>
    <property type="molecule type" value="Genomic_DNA"/>
</dbReference>
<feature type="domain" description="Cadherin" evidence="9">
    <location>
        <begin position="3"/>
        <end position="35"/>
    </location>
</feature>
<evidence type="ECO:0000313" key="11">
    <source>
        <dbReference type="Proteomes" id="UP001623349"/>
    </source>
</evidence>
<keyword evidence="5" id="KW-1133">Transmembrane helix</keyword>
<name>A0ABQ0FQU5_APOSI</name>
<dbReference type="CDD" id="cd11304">
    <property type="entry name" value="Cadherin_repeat"/>
    <property type="match status" value="1"/>
</dbReference>
<evidence type="ECO:0000256" key="3">
    <source>
        <dbReference type="ARBA" id="ARBA00022737"/>
    </source>
</evidence>
<dbReference type="PANTHER" id="PTHR24028">
    <property type="entry name" value="CADHERIN-87A"/>
    <property type="match status" value="1"/>
</dbReference>
<evidence type="ECO:0000256" key="5">
    <source>
        <dbReference type="ARBA" id="ARBA00022989"/>
    </source>
</evidence>
<evidence type="ECO:0000313" key="10">
    <source>
        <dbReference type="EMBL" id="GAB1301606.1"/>
    </source>
</evidence>
<dbReference type="InterPro" id="IPR020894">
    <property type="entry name" value="Cadherin_CS"/>
</dbReference>
<protein>
    <submittedName>
        <fullName evidence="10">Protocadherin alpha-7</fullName>
    </submittedName>
</protein>
<keyword evidence="2" id="KW-0812">Transmembrane</keyword>
<evidence type="ECO:0000256" key="8">
    <source>
        <dbReference type="PROSITE-ProRule" id="PRU00043"/>
    </source>
</evidence>
<dbReference type="Proteomes" id="UP001623349">
    <property type="component" value="Unassembled WGS sequence"/>
</dbReference>
<evidence type="ECO:0000256" key="2">
    <source>
        <dbReference type="ARBA" id="ARBA00022692"/>
    </source>
</evidence>
<sequence length="53" mass="6019">MRLLLTATDGGKPELTGTVQLLITVLDVNDNAPVFDRSLYTVKLQKTFQMEHW</sequence>
<organism evidence="10 11">
    <name type="scientific">Apodemus speciosus</name>
    <name type="common">Large Japanese field mouse</name>
    <dbReference type="NCBI Taxonomy" id="105296"/>
    <lineage>
        <taxon>Eukaryota</taxon>
        <taxon>Metazoa</taxon>
        <taxon>Chordata</taxon>
        <taxon>Craniata</taxon>
        <taxon>Vertebrata</taxon>
        <taxon>Euteleostomi</taxon>
        <taxon>Mammalia</taxon>
        <taxon>Eutheria</taxon>
        <taxon>Euarchontoglires</taxon>
        <taxon>Glires</taxon>
        <taxon>Rodentia</taxon>
        <taxon>Myomorpha</taxon>
        <taxon>Muroidea</taxon>
        <taxon>Muridae</taxon>
        <taxon>Murinae</taxon>
        <taxon>Apodemus</taxon>
    </lineage>
</organism>
<keyword evidence="11" id="KW-1185">Reference proteome</keyword>
<keyword evidence="7" id="KW-0325">Glycoprotein</keyword>
<keyword evidence="6" id="KW-0472">Membrane</keyword>
<evidence type="ECO:0000256" key="4">
    <source>
        <dbReference type="ARBA" id="ARBA00022837"/>
    </source>
</evidence>
<reference evidence="10 11" key="1">
    <citation type="submission" date="2024-08" db="EMBL/GenBank/DDBJ databases">
        <title>The draft genome of Apodemus speciosus.</title>
        <authorList>
            <person name="Nabeshima K."/>
            <person name="Suzuki S."/>
            <person name="Onuma M."/>
        </authorList>
    </citation>
    <scope>NUCLEOTIDE SEQUENCE [LARGE SCALE GENOMIC DNA]</scope>
    <source>
        <strain evidence="10">IB14-021</strain>
    </source>
</reference>
<dbReference type="PROSITE" id="PS50268">
    <property type="entry name" value="CADHERIN_2"/>
    <property type="match status" value="1"/>
</dbReference>
<dbReference type="PROSITE" id="PS00232">
    <property type="entry name" value="CADHERIN_1"/>
    <property type="match status" value="1"/>
</dbReference>
<keyword evidence="3" id="KW-0677">Repeat</keyword>
<dbReference type="InterPro" id="IPR015919">
    <property type="entry name" value="Cadherin-like_sf"/>
</dbReference>
<evidence type="ECO:0000256" key="1">
    <source>
        <dbReference type="ARBA" id="ARBA00004167"/>
    </source>
</evidence>
<dbReference type="SUPFAM" id="SSF49313">
    <property type="entry name" value="Cadherin-like"/>
    <property type="match status" value="1"/>
</dbReference>
<comment type="subcellular location">
    <subcellularLocation>
        <location evidence="1">Membrane</location>
        <topology evidence="1">Single-pass membrane protein</topology>
    </subcellularLocation>
</comment>
<dbReference type="InterPro" id="IPR050174">
    <property type="entry name" value="Protocadherin/Cadherin-CA"/>
</dbReference>